<sequence>EDERVGVEVVGVAYKLSSFFTDVNAKITEITDRFVATATDIRKEAADWFDLPLKMTAHIDSVIRSVARVERLLEVNSYTLFLSRIVLIVKFVFEAVYETIDVCVFCNKRPRRILPLGTANRTASLPFIWRTERKQKIESKEL</sequence>
<gene>
    <name evidence="1" type="ORF">PMAYCL1PPCAC_07788</name>
</gene>
<comment type="caution">
    <text evidence="1">The sequence shown here is derived from an EMBL/GenBank/DDBJ whole genome shotgun (WGS) entry which is preliminary data.</text>
</comment>
<dbReference type="Proteomes" id="UP001328107">
    <property type="component" value="Unassembled WGS sequence"/>
</dbReference>
<evidence type="ECO:0000313" key="1">
    <source>
        <dbReference type="EMBL" id="GMR37593.1"/>
    </source>
</evidence>
<reference evidence="2" key="1">
    <citation type="submission" date="2022-10" db="EMBL/GenBank/DDBJ databases">
        <title>Genome assembly of Pristionchus species.</title>
        <authorList>
            <person name="Yoshida K."/>
            <person name="Sommer R.J."/>
        </authorList>
    </citation>
    <scope>NUCLEOTIDE SEQUENCE [LARGE SCALE GENOMIC DNA]</scope>
    <source>
        <strain evidence="2">RS5460</strain>
    </source>
</reference>
<proteinExistence type="predicted"/>
<feature type="non-terminal residue" evidence="1">
    <location>
        <position position="142"/>
    </location>
</feature>
<feature type="non-terminal residue" evidence="1">
    <location>
        <position position="1"/>
    </location>
</feature>
<accession>A0AAN5C516</accession>
<protein>
    <submittedName>
        <fullName evidence="1">Uncharacterized protein</fullName>
    </submittedName>
</protein>
<name>A0AAN5C516_9BILA</name>
<keyword evidence="2" id="KW-1185">Reference proteome</keyword>
<evidence type="ECO:0000313" key="2">
    <source>
        <dbReference type="Proteomes" id="UP001328107"/>
    </source>
</evidence>
<dbReference type="EMBL" id="BTRK01000002">
    <property type="protein sequence ID" value="GMR37593.1"/>
    <property type="molecule type" value="Genomic_DNA"/>
</dbReference>
<dbReference type="AlphaFoldDB" id="A0AAN5C516"/>
<organism evidence="1 2">
    <name type="scientific">Pristionchus mayeri</name>
    <dbReference type="NCBI Taxonomy" id="1317129"/>
    <lineage>
        <taxon>Eukaryota</taxon>
        <taxon>Metazoa</taxon>
        <taxon>Ecdysozoa</taxon>
        <taxon>Nematoda</taxon>
        <taxon>Chromadorea</taxon>
        <taxon>Rhabditida</taxon>
        <taxon>Rhabditina</taxon>
        <taxon>Diplogasteromorpha</taxon>
        <taxon>Diplogasteroidea</taxon>
        <taxon>Neodiplogasteridae</taxon>
        <taxon>Pristionchus</taxon>
    </lineage>
</organism>